<gene>
    <name evidence="2" type="ORF">A2561_04165</name>
</gene>
<name>A0A1G2JKF1_9BACT</name>
<organism evidence="2 3">
    <name type="scientific">Candidatus Staskawiczbacteria bacterium RIFOXYD1_FULL_32_13</name>
    <dbReference type="NCBI Taxonomy" id="1802234"/>
    <lineage>
        <taxon>Bacteria</taxon>
        <taxon>Candidatus Staskawicziibacteriota</taxon>
    </lineage>
</organism>
<dbReference type="Proteomes" id="UP000178935">
    <property type="component" value="Unassembled WGS sequence"/>
</dbReference>
<keyword evidence="1" id="KW-1133">Transmembrane helix</keyword>
<keyword evidence="1" id="KW-0472">Membrane</keyword>
<protein>
    <submittedName>
        <fullName evidence="2">Uncharacterized protein</fullName>
    </submittedName>
</protein>
<evidence type="ECO:0000313" key="3">
    <source>
        <dbReference type="Proteomes" id="UP000178935"/>
    </source>
</evidence>
<keyword evidence="1" id="KW-0812">Transmembrane</keyword>
<feature type="transmembrane region" description="Helical" evidence="1">
    <location>
        <begin position="14"/>
        <end position="35"/>
    </location>
</feature>
<accession>A0A1G2JKF1</accession>
<dbReference type="EMBL" id="MHPU01000043">
    <property type="protein sequence ID" value="OGZ87433.1"/>
    <property type="molecule type" value="Genomic_DNA"/>
</dbReference>
<evidence type="ECO:0000256" key="1">
    <source>
        <dbReference type="SAM" id="Phobius"/>
    </source>
</evidence>
<sequence length="159" mass="18100">MAFQTEKVAMFRNYLPAATIVSFFTIGLASIYLLWYVDTHPTYYLDDDIAVHVSGRMNYIPKFETSSDTNQFSVCRDVPGGGGTSSPAFVVENIGSKPRTVSIESMVEFERRPSETVELKPGERHPFEFTVPAKTVRWYCWINPVRVLVMDFTKLSPKE</sequence>
<dbReference type="AlphaFoldDB" id="A0A1G2JKF1"/>
<reference evidence="2 3" key="1">
    <citation type="journal article" date="2016" name="Nat. Commun.">
        <title>Thousands of microbial genomes shed light on interconnected biogeochemical processes in an aquifer system.</title>
        <authorList>
            <person name="Anantharaman K."/>
            <person name="Brown C.T."/>
            <person name="Hug L.A."/>
            <person name="Sharon I."/>
            <person name="Castelle C.J."/>
            <person name="Probst A.J."/>
            <person name="Thomas B.C."/>
            <person name="Singh A."/>
            <person name="Wilkins M.J."/>
            <person name="Karaoz U."/>
            <person name="Brodie E.L."/>
            <person name="Williams K.H."/>
            <person name="Hubbard S.S."/>
            <person name="Banfield J.F."/>
        </authorList>
    </citation>
    <scope>NUCLEOTIDE SEQUENCE [LARGE SCALE GENOMIC DNA]</scope>
</reference>
<comment type="caution">
    <text evidence="2">The sequence shown here is derived from an EMBL/GenBank/DDBJ whole genome shotgun (WGS) entry which is preliminary data.</text>
</comment>
<proteinExistence type="predicted"/>
<evidence type="ECO:0000313" key="2">
    <source>
        <dbReference type="EMBL" id="OGZ87433.1"/>
    </source>
</evidence>